<protein>
    <recommendedName>
        <fullName evidence="2">Dit-like phage tail protein N-terminal domain-containing protein</fullName>
    </recommendedName>
</protein>
<organism evidence="3 5">
    <name type="scientific">Commensalibacter communis</name>
    <dbReference type="NCBI Taxonomy" id="2972786"/>
    <lineage>
        <taxon>Bacteria</taxon>
        <taxon>Pseudomonadati</taxon>
        <taxon>Pseudomonadota</taxon>
        <taxon>Alphaproteobacteria</taxon>
        <taxon>Acetobacterales</taxon>
        <taxon>Acetobacteraceae</taxon>
    </lineage>
</organism>
<dbReference type="EMBL" id="CAMXCS010000013">
    <property type="protein sequence ID" value="CAI3960826.1"/>
    <property type="molecule type" value="Genomic_DNA"/>
</dbReference>
<dbReference type="Pfam" id="PF21821">
    <property type="entry name" value="Dit_like"/>
    <property type="match status" value="1"/>
</dbReference>
<evidence type="ECO:0000256" key="1">
    <source>
        <dbReference type="SAM" id="MobiDB-lite"/>
    </source>
</evidence>
<name>A0A9W4TR57_9PROT</name>
<comment type="caution">
    <text evidence="3">The sequence shown here is derived from an EMBL/GenBank/DDBJ whole genome shotgun (WGS) entry which is preliminary data.</text>
</comment>
<sequence length="237" mass="26055">MAGKTSIGLVDVAGSHAMAQGWKLITDYVNKNSRFGIFTKDGNPFYEGLVDYDNSISFLNDEIKLGDNVQWDGIVSFGDTSGVGKNLVECGIQSYNYTHSVNVSNAPVEDGSFISLNMTRNPFQGQVTYLSTGTEKQRAYFEKALNAAVYRETLFFLHSRQIEIENIKITSYTISQSAENSGQLLKYLVSFQEIQKTAIVTNALEDATPFSGTGQNVGQLQMQDATGSQQQAARKLP</sequence>
<feature type="domain" description="Dit-like phage tail protein N-terminal" evidence="2">
    <location>
        <begin position="93"/>
        <end position="201"/>
    </location>
</feature>
<evidence type="ECO:0000313" key="4">
    <source>
        <dbReference type="EMBL" id="CAI3960826.1"/>
    </source>
</evidence>
<evidence type="ECO:0000313" key="6">
    <source>
        <dbReference type="Proteomes" id="UP001154259"/>
    </source>
</evidence>
<proteinExistence type="predicted"/>
<dbReference type="AlphaFoldDB" id="A0A9W4TR57"/>
<keyword evidence="6" id="KW-1185">Reference proteome</keyword>
<feature type="region of interest" description="Disordered" evidence="1">
    <location>
        <begin position="215"/>
        <end position="237"/>
    </location>
</feature>
<dbReference type="InterPro" id="IPR048494">
    <property type="entry name" value="Dit-like_N"/>
</dbReference>
<dbReference type="EMBL" id="CAMXCM010000013">
    <property type="protein sequence ID" value="CAI3959268.1"/>
    <property type="molecule type" value="Genomic_DNA"/>
</dbReference>
<gene>
    <name evidence="4" type="ORF">R53529_LOCUS2304</name>
    <name evidence="3" type="ORF">R53530_LOCUS2323</name>
</gene>
<reference evidence="3" key="1">
    <citation type="submission" date="2022-10" db="EMBL/GenBank/DDBJ databases">
        <authorList>
            <person name="Botero Cardona J."/>
        </authorList>
    </citation>
    <scope>NUCLEOTIDE SEQUENCE</scope>
    <source>
        <strain evidence="3">LMG 31819</strain>
        <strain evidence="4">R-53529</strain>
    </source>
</reference>
<evidence type="ECO:0000259" key="2">
    <source>
        <dbReference type="Pfam" id="PF21821"/>
    </source>
</evidence>
<accession>A0A9W4TR57</accession>
<evidence type="ECO:0000313" key="3">
    <source>
        <dbReference type="EMBL" id="CAI3959268.1"/>
    </source>
</evidence>
<dbReference type="RefSeq" id="WP_271790718.1">
    <property type="nucleotide sequence ID" value="NZ_CAMXCM010000013.1"/>
</dbReference>
<evidence type="ECO:0000313" key="5">
    <source>
        <dbReference type="Proteomes" id="UP001154255"/>
    </source>
</evidence>
<dbReference type="Proteomes" id="UP001154255">
    <property type="component" value="Unassembled WGS sequence"/>
</dbReference>
<dbReference type="Proteomes" id="UP001154259">
    <property type="component" value="Unassembled WGS sequence"/>
</dbReference>